<dbReference type="CDD" id="cd08023">
    <property type="entry name" value="GH16_laminarinase_like"/>
    <property type="match status" value="1"/>
</dbReference>
<dbReference type="GO" id="GO:0004553">
    <property type="term" value="F:hydrolase activity, hydrolyzing O-glycosyl compounds"/>
    <property type="evidence" value="ECO:0007669"/>
    <property type="project" value="InterPro"/>
</dbReference>
<dbReference type="Pfam" id="PF02018">
    <property type="entry name" value="CBM_4_9"/>
    <property type="match status" value="1"/>
</dbReference>
<dbReference type="EMBL" id="RBWV01000014">
    <property type="protein sequence ID" value="RKS71330.1"/>
    <property type="molecule type" value="Genomic_DNA"/>
</dbReference>
<comment type="caution">
    <text evidence="6">The sequence shown here is derived from an EMBL/GenBank/DDBJ whole genome shotgun (WGS) entry which is preliminary data.</text>
</comment>
<sequence>MSFPKNIRRPRAAAASVLLVSAVAATLTTNLENAASAATSNLAVNGGFESGTTGWFVASNATLSTAAGHSGSKAAHVAVAGTAAATVALNDKVNTVASTTKGATYTATAWVKAKQAGNSAGIRLMEYKGNTFAGQNRGTVWLKDTSWHQLTATYTAATTGASLDLNVLGWSLPGKGSIDVDDVTLAGPAGATVVTPPPAPAPTPTPTPTQTATPTPPAPPAPVPTPTPTEPTAPAPTPTPIETAAPAPTPTPTPTQTAVPAPPATTAPAGWRQVWADEFNDSSVDTTKWNVRNNAHNSNEESCLTNRASNVEESGGALHIRAQRENFTCGSYKAAVTSGYLDTIGRFSTTYGRYEMRAKLPTQADTSKGMWPAFWLRPNDGGAGELDIMEAVGSAKGESNYNRVSQTIWYDYNNTYPRQAASAPMPSGQTMDDGYHTYAVEWEPGVIRWYVDNRLTYTRDTSTTTWMKSAFSRAFNIRLNMQVGGSWAGTPTASTQFPADFAIDYVRVYQR</sequence>
<dbReference type="SUPFAM" id="SSF49899">
    <property type="entry name" value="Concanavalin A-like lectins/glucanases"/>
    <property type="match status" value="1"/>
</dbReference>
<evidence type="ECO:0000256" key="1">
    <source>
        <dbReference type="ARBA" id="ARBA00006865"/>
    </source>
</evidence>
<dbReference type="PROSITE" id="PS51762">
    <property type="entry name" value="GH16_2"/>
    <property type="match status" value="1"/>
</dbReference>
<dbReference type="AlphaFoldDB" id="A0A420XM68"/>
<keyword evidence="2" id="KW-0378">Hydrolase</keyword>
<dbReference type="PANTHER" id="PTHR10963:SF55">
    <property type="entry name" value="GLYCOSIDE HYDROLASE FAMILY 16 PROTEIN"/>
    <property type="match status" value="1"/>
</dbReference>
<organism evidence="6 7">
    <name type="scientific">Motilibacter peucedani</name>
    <dbReference type="NCBI Taxonomy" id="598650"/>
    <lineage>
        <taxon>Bacteria</taxon>
        <taxon>Bacillati</taxon>
        <taxon>Actinomycetota</taxon>
        <taxon>Actinomycetes</taxon>
        <taxon>Motilibacterales</taxon>
        <taxon>Motilibacteraceae</taxon>
        <taxon>Motilibacter</taxon>
    </lineage>
</organism>
<dbReference type="Gene3D" id="2.60.120.200">
    <property type="match status" value="1"/>
</dbReference>
<evidence type="ECO:0000256" key="2">
    <source>
        <dbReference type="ARBA" id="ARBA00022801"/>
    </source>
</evidence>
<feature type="domain" description="GH16" evidence="5">
    <location>
        <begin position="254"/>
        <end position="511"/>
    </location>
</feature>
<feature type="chain" id="PRO_5039523367" evidence="4">
    <location>
        <begin position="25"/>
        <end position="511"/>
    </location>
</feature>
<feature type="compositionally biased region" description="Pro residues" evidence="3">
    <location>
        <begin position="214"/>
        <end position="239"/>
    </location>
</feature>
<feature type="compositionally biased region" description="Pro residues" evidence="3">
    <location>
        <begin position="195"/>
        <end position="207"/>
    </location>
</feature>
<dbReference type="Proteomes" id="UP000281955">
    <property type="component" value="Unassembled WGS sequence"/>
</dbReference>
<evidence type="ECO:0000313" key="6">
    <source>
        <dbReference type="EMBL" id="RKS71330.1"/>
    </source>
</evidence>
<proteinExistence type="inferred from homology"/>
<accession>A0A420XM68</accession>
<dbReference type="InterPro" id="IPR013320">
    <property type="entry name" value="ConA-like_dom_sf"/>
</dbReference>
<feature type="region of interest" description="Disordered" evidence="3">
    <location>
        <begin position="189"/>
        <end position="267"/>
    </location>
</feature>
<dbReference type="InterPro" id="IPR008979">
    <property type="entry name" value="Galactose-bd-like_sf"/>
</dbReference>
<evidence type="ECO:0000256" key="3">
    <source>
        <dbReference type="SAM" id="MobiDB-lite"/>
    </source>
</evidence>
<comment type="similarity">
    <text evidence="1">Belongs to the glycosyl hydrolase 16 family.</text>
</comment>
<dbReference type="InterPro" id="IPR000757">
    <property type="entry name" value="Beta-glucanase-like"/>
</dbReference>
<dbReference type="SUPFAM" id="SSF49785">
    <property type="entry name" value="Galactose-binding domain-like"/>
    <property type="match status" value="1"/>
</dbReference>
<dbReference type="InParanoid" id="A0A420XM68"/>
<name>A0A420XM68_9ACTN</name>
<evidence type="ECO:0000256" key="4">
    <source>
        <dbReference type="SAM" id="SignalP"/>
    </source>
</evidence>
<reference evidence="6 7" key="1">
    <citation type="submission" date="2018-10" db="EMBL/GenBank/DDBJ databases">
        <title>Genomic Encyclopedia of Archaeal and Bacterial Type Strains, Phase II (KMG-II): from individual species to whole genera.</title>
        <authorList>
            <person name="Goeker M."/>
        </authorList>
    </citation>
    <scope>NUCLEOTIDE SEQUENCE [LARGE SCALE GENOMIC DNA]</scope>
    <source>
        <strain evidence="6 7">RP-AC37</strain>
    </source>
</reference>
<dbReference type="GO" id="GO:0005975">
    <property type="term" value="P:carbohydrate metabolic process"/>
    <property type="evidence" value="ECO:0007669"/>
    <property type="project" value="InterPro"/>
</dbReference>
<dbReference type="PANTHER" id="PTHR10963">
    <property type="entry name" value="GLYCOSYL HYDROLASE-RELATED"/>
    <property type="match status" value="1"/>
</dbReference>
<feature type="signal peptide" evidence="4">
    <location>
        <begin position="1"/>
        <end position="24"/>
    </location>
</feature>
<dbReference type="InterPro" id="IPR003305">
    <property type="entry name" value="CenC_carb-bd"/>
</dbReference>
<dbReference type="InterPro" id="IPR050546">
    <property type="entry name" value="Glycosyl_Hydrlase_16"/>
</dbReference>
<evidence type="ECO:0000313" key="7">
    <source>
        <dbReference type="Proteomes" id="UP000281955"/>
    </source>
</evidence>
<dbReference type="Gene3D" id="2.60.120.260">
    <property type="entry name" value="Galactose-binding domain-like"/>
    <property type="match status" value="1"/>
</dbReference>
<dbReference type="RefSeq" id="WP_183062020.1">
    <property type="nucleotide sequence ID" value="NZ_RBWV01000014.1"/>
</dbReference>
<keyword evidence="7" id="KW-1185">Reference proteome</keyword>
<protein>
    <submittedName>
        <fullName evidence="6">Carbohydrate binding protein</fullName>
    </submittedName>
</protein>
<gene>
    <name evidence="6" type="ORF">CLV35_3126</name>
</gene>
<keyword evidence="4" id="KW-0732">Signal</keyword>
<evidence type="ECO:0000259" key="5">
    <source>
        <dbReference type="PROSITE" id="PS51762"/>
    </source>
</evidence>
<dbReference type="Pfam" id="PF00722">
    <property type="entry name" value="Glyco_hydro_16"/>
    <property type="match status" value="1"/>
</dbReference>